<dbReference type="Proteomes" id="UP001593940">
    <property type="component" value="Unassembled WGS sequence"/>
</dbReference>
<accession>A0ABV6YDF5</accession>
<keyword evidence="3" id="KW-1185">Reference proteome</keyword>
<feature type="region of interest" description="Disordered" evidence="1">
    <location>
        <begin position="45"/>
        <end position="64"/>
    </location>
</feature>
<evidence type="ECO:0000256" key="1">
    <source>
        <dbReference type="SAM" id="MobiDB-lite"/>
    </source>
</evidence>
<protein>
    <submittedName>
        <fullName evidence="2">Uncharacterized protein</fullName>
    </submittedName>
</protein>
<name>A0ABV6YDF5_9HYPH</name>
<feature type="compositionally biased region" description="Low complexity" evidence="1">
    <location>
        <begin position="45"/>
        <end position="55"/>
    </location>
</feature>
<comment type="caution">
    <text evidence="2">The sequence shown here is derived from an EMBL/GenBank/DDBJ whole genome shotgun (WGS) entry which is preliminary data.</text>
</comment>
<organism evidence="2 3">
    <name type="scientific">Microvirga arabica</name>
    <dbReference type="NCBI Taxonomy" id="1128671"/>
    <lineage>
        <taxon>Bacteria</taxon>
        <taxon>Pseudomonadati</taxon>
        <taxon>Pseudomonadota</taxon>
        <taxon>Alphaproteobacteria</taxon>
        <taxon>Hyphomicrobiales</taxon>
        <taxon>Methylobacteriaceae</taxon>
        <taxon>Microvirga</taxon>
    </lineage>
</organism>
<reference evidence="2 3" key="1">
    <citation type="submission" date="2024-09" db="EMBL/GenBank/DDBJ databases">
        <title>Nodulacao em especies de Leguminosae Basais da Amazonia e Caracterizacao dos Rizobios e Bacterias Associadas aos Nodulos.</title>
        <authorList>
            <person name="Jambeiro I.C.A."/>
            <person name="Lopes I.S."/>
            <person name="Aguiar E.R.G.R."/>
            <person name="Santos A.F.J."/>
            <person name="Dos Santos J.M.F."/>
            <person name="Gross E."/>
        </authorList>
    </citation>
    <scope>NUCLEOTIDE SEQUENCE [LARGE SCALE GENOMIC DNA]</scope>
    <source>
        <strain evidence="2 3">BRUESC1165</strain>
    </source>
</reference>
<evidence type="ECO:0000313" key="2">
    <source>
        <dbReference type="EMBL" id="MFC1459318.1"/>
    </source>
</evidence>
<sequence>MVQSTQKPIVVARISFKSTRLSPQCLAETYARIVPITRKVVRAGARAAPEAIPRPAAKRRAEHG</sequence>
<gene>
    <name evidence="2" type="ORF">ACETIH_21955</name>
</gene>
<evidence type="ECO:0000313" key="3">
    <source>
        <dbReference type="Proteomes" id="UP001593940"/>
    </source>
</evidence>
<dbReference type="RefSeq" id="WP_377030995.1">
    <property type="nucleotide sequence ID" value="NZ_JBHOMY010000087.1"/>
</dbReference>
<dbReference type="EMBL" id="JBHOMY010000087">
    <property type="protein sequence ID" value="MFC1459318.1"/>
    <property type="molecule type" value="Genomic_DNA"/>
</dbReference>
<proteinExistence type="predicted"/>